<dbReference type="AlphaFoldDB" id="A0A6C0BQ65"/>
<accession>A0A6C0BQ65</accession>
<reference evidence="2" key="1">
    <citation type="journal article" date="2020" name="Nature">
        <title>Giant virus diversity and host interactions through global metagenomics.</title>
        <authorList>
            <person name="Schulz F."/>
            <person name="Roux S."/>
            <person name="Paez-Espino D."/>
            <person name="Jungbluth S."/>
            <person name="Walsh D.A."/>
            <person name="Denef V.J."/>
            <person name="McMahon K.D."/>
            <person name="Konstantinidis K.T."/>
            <person name="Eloe-Fadrosh E.A."/>
            <person name="Kyrpides N.C."/>
            <person name="Woyke T."/>
        </authorList>
    </citation>
    <scope>NUCLEOTIDE SEQUENCE</scope>
    <source>
        <strain evidence="2">GVMAG-M-3300018080-19</strain>
    </source>
</reference>
<proteinExistence type="predicted"/>
<evidence type="ECO:0000259" key="1">
    <source>
        <dbReference type="PROSITE" id="PS50081"/>
    </source>
</evidence>
<dbReference type="InterPro" id="IPR002219">
    <property type="entry name" value="PKC_DAG/PE"/>
</dbReference>
<dbReference type="PROSITE" id="PS50081">
    <property type="entry name" value="ZF_DAG_PE_2"/>
    <property type="match status" value="1"/>
</dbReference>
<sequence>MACVTCGSSADTANKVQCHQCYTIAHKYCQVSLQCIKCPHRQSTISAQCISCLSGADAKHLMFCRWCRKFSHIYCYSPMFRCRKCHQPVHLNCAVKCHYCLRRGCKCEFTKCTLCDMTYHKACASKASVRCQLCQGQTHAGCRNHICSCQSCTETLQCDYCKKRGCQCVFLQQSTTCKYCATLCGFHGGKNHTGKPCRRPGKAKYQNRCMYHQ</sequence>
<name>A0A6C0BQ65_9ZZZZ</name>
<evidence type="ECO:0000313" key="2">
    <source>
        <dbReference type="EMBL" id="QHS93774.1"/>
    </source>
</evidence>
<feature type="domain" description="Phorbol-ester/DAG-type" evidence="1">
    <location>
        <begin position="97"/>
        <end position="149"/>
    </location>
</feature>
<protein>
    <recommendedName>
        <fullName evidence="1">Phorbol-ester/DAG-type domain-containing protein</fullName>
    </recommendedName>
</protein>
<dbReference type="EMBL" id="MN739209">
    <property type="protein sequence ID" value="QHS93774.1"/>
    <property type="molecule type" value="Genomic_DNA"/>
</dbReference>
<organism evidence="2">
    <name type="scientific">viral metagenome</name>
    <dbReference type="NCBI Taxonomy" id="1070528"/>
    <lineage>
        <taxon>unclassified sequences</taxon>
        <taxon>metagenomes</taxon>
        <taxon>organismal metagenomes</taxon>
    </lineage>
</organism>